<gene>
    <name evidence="3" type="ORF">XVE_4931</name>
</gene>
<dbReference type="AlphaFoldDB" id="F0BKW5"/>
<dbReference type="eggNOG" id="ENOG5033IMG">
    <property type="taxonomic scope" value="Bacteria"/>
</dbReference>
<dbReference type="Pfam" id="PF07653">
    <property type="entry name" value="SH3_2"/>
    <property type="match status" value="1"/>
</dbReference>
<dbReference type="InterPro" id="IPR001452">
    <property type="entry name" value="SH3_domain"/>
</dbReference>
<evidence type="ECO:0000313" key="3">
    <source>
        <dbReference type="EMBL" id="EGD06875.1"/>
    </source>
</evidence>
<feature type="domain" description="SH3" evidence="2">
    <location>
        <begin position="65"/>
        <end position="121"/>
    </location>
</feature>
<evidence type="ECO:0000313" key="4">
    <source>
        <dbReference type="Proteomes" id="UP000003299"/>
    </source>
</evidence>
<dbReference type="EMBL" id="AEQV01000277">
    <property type="protein sequence ID" value="EGD06875.1"/>
    <property type="molecule type" value="Genomic_DNA"/>
</dbReference>
<comment type="caution">
    <text evidence="3">The sequence shown here is derived from an EMBL/GenBank/DDBJ whole genome shotgun (WGS) entry which is preliminary data.</text>
</comment>
<reference evidence="3 4" key="1">
    <citation type="journal article" date="2011" name="BMC Genomics">
        <title>Comparative genomics reveals diversity among xanthomonads infecting tomato and pepper.</title>
        <authorList>
            <person name="Potnis N."/>
            <person name="Krasileva K."/>
            <person name="Chow V."/>
            <person name="Almeida N.F."/>
            <person name="Patil P.B."/>
            <person name="Ryan R.P."/>
            <person name="Sharlach M."/>
            <person name="Behlau F."/>
            <person name="Dow J.M."/>
            <person name="Momol M.T."/>
            <person name="White F.F."/>
            <person name="Preston J.F."/>
            <person name="Vinatzer B.A."/>
            <person name="Koebnik R."/>
            <person name="Setubal J.C."/>
            <person name="Norman D.J."/>
            <person name="Staskawicz B.J."/>
            <person name="Jones J.B."/>
        </authorList>
    </citation>
    <scope>NUCLEOTIDE SEQUENCE [LARGE SCALE GENOMIC DNA]</scope>
    <source>
        <strain evidence="3 4">ATCC 35937</strain>
    </source>
</reference>
<dbReference type="Proteomes" id="UP000003299">
    <property type="component" value="Unassembled WGS sequence"/>
</dbReference>
<evidence type="ECO:0000256" key="1">
    <source>
        <dbReference type="ARBA" id="ARBA00022443"/>
    </source>
</evidence>
<dbReference type="SUPFAM" id="SSF50044">
    <property type="entry name" value="SH3-domain"/>
    <property type="match status" value="1"/>
</dbReference>
<name>F0BKW5_9XANT</name>
<accession>F0BKW5</accession>
<sequence>MRWLPADMRARLLCEHRAAYANPVRFEAGQQVSVGVRDEEWPAFAWVTADDGRAGWAPLAWLRPLGDGVAEALRDYDARELDARQGEDVLLHYEHGGWWWSERADGAQGWLPAADLELLDDTTPQLPAVQENLP</sequence>
<dbReference type="Gene3D" id="2.30.30.40">
    <property type="entry name" value="SH3 Domains"/>
    <property type="match status" value="1"/>
</dbReference>
<dbReference type="InterPro" id="IPR014593">
    <property type="entry name" value="UCP034961_SH3_2"/>
</dbReference>
<dbReference type="SMART" id="SM00326">
    <property type="entry name" value="SH3"/>
    <property type="match status" value="1"/>
</dbReference>
<proteinExistence type="predicted"/>
<organism evidence="3 4">
    <name type="scientific">Xanthomonas vesicatoria ATCC 35937</name>
    <dbReference type="NCBI Taxonomy" id="925775"/>
    <lineage>
        <taxon>Bacteria</taxon>
        <taxon>Pseudomonadati</taxon>
        <taxon>Pseudomonadota</taxon>
        <taxon>Gammaproteobacteria</taxon>
        <taxon>Lysobacterales</taxon>
        <taxon>Lysobacteraceae</taxon>
        <taxon>Xanthomonas</taxon>
    </lineage>
</organism>
<dbReference type="PROSITE" id="PS50002">
    <property type="entry name" value="SH3"/>
    <property type="match status" value="1"/>
</dbReference>
<protein>
    <submittedName>
        <fullName evidence="3">SH3 domain-containing protein</fullName>
    </submittedName>
</protein>
<evidence type="ECO:0000259" key="2">
    <source>
        <dbReference type="PROSITE" id="PS50002"/>
    </source>
</evidence>
<dbReference type="InterPro" id="IPR036028">
    <property type="entry name" value="SH3-like_dom_sf"/>
</dbReference>
<keyword evidence="1" id="KW-0728">SH3 domain</keyword>
<dbReference type="PIRSF" id="PIRSF034961">
    <property type="entry name" value="UCP034961_SH3_2"/>
    <property type="match status" value="1"/>
</dbReference>